<dbReference type="Pfam" id="PF17853">
    <property type="entry name" value="GGDEF_2"/>
    <property type="match status" value="1"/>
</dbReference>
<dbReference type="SUPFAM" id="SSF55781">
    <property type="entry name" value="GAF domain-like"/>
    <property type="match status" value="1"/>
</dbReference>
<evidence type="ECO:0000313" key="3">
    <source>
        <dbReference type="EMBL" id="SNX70537.1"/>
    </source>
</evidence>
<dbReference type="PANTHER" id="PTHR33744:SF1">
    <property type="entry name" value="DNA-BINDING TRANSCRIPTIONAL ACTIVATOR ADER"/>
    <property type="match status" value="1"/>
</dbReference>
<name>A0A285CSK3_9BACI</name>
<dbReference type="InterPro" id="IPR025736">
    <property type="entry name" value="PucR_C-HTH_dom"/>
</dbReference>
<dbReference type="Pfam" id="PF13185">
    <property type="entry name" value="GAF_2"/>
    <property type="match status" value="1"/>
</dbReference>
<sequence>MNQSLNKLQLQYLIHVSNLLNSTLDIDTVVDLIISEIIPIIDGADGGILFLFDEKNQQLIPKSSYGFNENILKLVRIKPGESMTGLAFKKRRTLIFSNREEIFGAQKSFSPYNLEMHNSAIRSIVYSAICAPIFIKQKCIGIITLDCFSRNKYFTKEDKELLEAITHQVGIALERTALYKEKEKSIKLLESLNHEITRQNHLLSHSIKMHQRLSDIVLNGEGLNEILMYIQSTIRIPTLLLDNFGEVLICYKIEELNVEIDSFKEYIVPHLSDYPVQKQTLISIGRDQNYFLSLFPIGSKTNLLGYLVTVSNSKLNDIDYTALSHACTIISLELLKEQHLYEIEQSLKGEFIEELFQAEKFSDSLRKRALQLELEPDRLYQVIYIDYEPFILNYQRSRSINYTIHKKLLHLVNNLFLNGFASGLAVNKHNHIVIILSFKVESRFEKIKSFLKEKSNQFLIQAEKNFKGLTLAIGIGGIQKGLDLVYKSSQQAVRCLSYIKNKKVNDTILFFDELGAKRLYLNNTDEELMDFLTDVLGPLFQYENQQKEEFIETLFIYLDNNQKLKVTAEKLHVHLNTLSYRIKRIESILGISFQDPNDLLNLYLAVNMYKLLKKVSS</sequence>
<evidence type="ECO:0000259" key="2">
    <source>
        <dbReference type="SMART" id="SM00065"/>
    </source>
</evidence>
<reference evidence="3 4" key="1">
    <citation type="submission" date="2017-08" db="EMBL/GenBank/DDBJ databases">
        <authorList>
            <person name="de Groot N.N."/>
        </authorList>
    </citation>
    <scope>NUCLEOTIDE SEQUENCE [LARGE SCALE GENOMIC DNA]</scope>
    <source>
        <strain evidence="3 4">JC228</strain>
    </source>
</reference>
<dbReference type="InterPro" id="IPR042070">
    <property type="entry name" value="PucR_C-HTH_sf"/>
</dbReference>
<dbReference type="SMART" id="SM00065">
    <property type="entry name" value="GAF"/>
    <property type="match status" value="1"/>
</dbReference>
<dbReference type="InterPro" id="IPR041522">
    <property type="entry name" value="CdaR_GGDEF"/>
</dbReference>
<dbReference type="InterPro" id="IPR003018">
    <property type="entry name" value="GAF"/>
</dbReference>
<dbReference type="RefSeq" id="WP_097158568.1">
    <property type="nucleotide sequence ID" value="NZ_JBEPMQ010000010.1"/>
</dbReference>
<gene>
    <name evidence="3" type="ORF">SAMN05877753_104168</name>
</gene>
<dbReference type="Pfam" id="PF13556">
    <property type="entry name" value="HTH_30"/>
    <property type="match status" value="1"/>
</dbReference>
<protein>
    <submittedName>
        <fullName evidence="3">GAF domain-containing protein</fullName>
    </submittedName>
</protein>
<keyword evidence="4" id="KW-1185">Reference proteome</keyword>
<dbReference type="InterPro" id="IPR051448">
    <property type="entry name" value="CdaR-like_regulators"/>
</dbReference>
<dbReference type="OrthoDB" id="143422at2"/>
<evidence type="ECO:0000313" key="4">
    <source>
        <dbReference type="Proteomes" id="UP000219546"/>
    </source>
</evidence>
<dbReference type="Proteomes" id="UP000219546">
    <property type="component" value="Unassembled WGS sequence"/>
</dbReference>
<organism evidence="3 4">
    <name type="scientific">Bacillus oleivorans</name>
    <dbReference type="NCBI Taxonomy" id="1448271"/>
    <lineage>
        <taxon>Bacteria</taxon>
        <taxon>Bacillati</taxon>
        <taxon>Bacillota</taxon>
        <taxon>Bacilli</taxon>
        <taxon>Bacillales</taxon>
        <taxon>Bacillaceae</taxon>
        <taxon>Bacillus</taxon>
    </lineage>
</organism>
<dbReference type="PANTHER" id="PTHR33744">
    <property type="entry name" value="CARBOHYDRATE DIACID REGULATOR"/>
    <property type="match status" value="1"/>
</dbReference>
<accession>A0A285CSK3</accession>
<dbReference type="InterPro" id="IPR029016">
    <property type="entry name" value="GAF-like_dom_sf"/>
</dbReference>
<dbReference type="EMBL" id="OAOP01000004">
    <property type="protein sequence ID" value="SNX70537.1"/>
    <property type="molecule type" value="Genomic_DNA"/>
</dbReference>
<dbReference type="AlphaFoldDB" id="A0A285CSK3"/>
<dbReference type="Gene3D" id="3.30.450.40">
    <property type="match status" value="1"/>
</dbReference>
<comment type="similarity">
    <text evidence="1">Belongs to the CdaR family.</text>
</comment>
<dbReference type="Gene3D" id="1.10.10.2840">
    <property type="entry name" value="PucR C-terminal helix-turn-helix domain"/>
    <property type="match status" value="1"/>
</dbReference>
<feature type="domain" description="GAF" evidence="2">
    <location>
        <begin position="21"/>
        <end position="183"/>
    </location>
</feature>
<evidence type="ECO:0000256" key="1">
    <source>
        <dbReference type="ARBA" id="ARBA00006754"/>
    </source>
</evidence>
<proteinExistence type="inferred from homology"/>